<dbReference type="Proteomes" id="UP000663852">
    <property type="component" value="Unassembled WGS sequence"/>
</dbReference>
<dbReference type="EMBL" id="CAJNOR010004919">
    <property type="protein sequence ID" value="CAF1535205.1"/>
    <property type="molecule type" value="Genomic_DNA"/>
</dbReference>
<evidence type="ECO:0000313" key="4">
    <source>
        <dbReference type="Proteomes" id="UP000663852"/>
    </source>
</evidence>
<sequence length="92" mass="10331">METAGSAQKRRVSSGILSEIHGILLQEPLSWDIHMFCIGVKLARTNDMLGKNVFTKYVPSMKTTPFDSEFNSTSNDGTFIRRTSFAKIRFGL</sequence>
<dbReference type="Proteomes" id="UP000663828">
    <property type="component" value="Unassembled WGS sequence"/>
</dbReference>
<evidence type="ECO:0000313" key="2">
    <source>
        <dbReference type="EMBL" id="CAF1535205.1"/>
    </source>
</evidence>
<keyword evidence="3" id="KW-1185">Reference proteome</keyword>
<name>A0A814HBV5_ADIRI</name>
<evidence type="ECO:0000313" key="3">
    <source>
        <dbReference type="Proteomes" id="UP000663828"/>
    </source>
</evidence>
<proteinExistence type="predicted"/>
<organism evidence="1 4">
    <name type="scientific">Adineta ricciae</name>
    <name type="common">Rotifer</name>
    <dbReference type="NCBI Taxonomy" id="249248"/>
    <lineage>
        <taxon>Eukaryota</taxon>
        <taxon>Metazoa</taxon>
        <taxon>Spiralia</taxon>
        <taxon>Gnathifera</taxon>
        <taxon>Rotifera</taxon>
        <taxon>Eurotatoria</taxon>
        <taxon>Bdelloidea</taxon>
        <taxon>Adinetida</taxon>
        <taxon>Adinetidae</taxon>
        <taxon>Adineta</taxon>
    </lineage>
</organism>
<reference evidence="1" key="1">
    <citation type="submission" date="2021-02" db="EMBL/GenBank/DDBJ databases">
        <authorList>
            <person name="Nowell W R."/>
        </authorList>
    </citation>
    <scope>NUCLEOTIDE SEQUENCE</scope>
</reference>
<comment type="caution">
    <text evidence="1">The sequence shown here is derived from an EMBL/GenBank/DDBJ whole genome shotgun (WGS) entry which is preliminary data.</text>
</comment>
<evidence type="ECO:0000313" key="1">
    <source>
        <dbReference type="EMBL" id="CAF1007569.1"/>
    </source>
</evidence>
<accession>A0A814HBV5</accession>
<dbReference type="EMBL" id="CAJNOJ010000063">
    <property type="protein sequence ID" value="CAF1007569.1"/>
    <property type="molecule type" value="Genomic_DNA"/>
</dbReference>
<gene>
    <name evidence="1" type="ORF">EDS130_LOCUS15217</name>
    <name evidence="2" type="ORF">XAT740_LOCUS41768</name>
</gene>
<protein>
    <submittedName>
        <fullName evidence="1">Uncharacterized protein</fullName>
    </submittedName>
</protein>
<dbReference type="AlphaFoldDB" id="A0A814HBV5"/>